<keyword evidence="2" id="KW-1185">Reference proteome</keyword>
<protein>
    <submittedName>
        <fullName evidence="1">Uncharacterized protein</fullName>
    </submittedName>
</protein>
<proteinExistence type="predicted"/>
<feature type="non-terminal residue" evidence="1">
    <location>
        <position position="1"/>
    </location>
</feature>
<dbReference type="Proteomes" id="UP001516400">
    <property type="component" value="Unassembled WGS sequence"/>
</dbReference>
<evidence type="ECO:0000313" key="2">
    <source>
        <dbReference type="Proteomes" id="UP001516400"/>
    </source>
</evidence>
<accession>A0ABD2N9T9</accession>
<gene>
    <name evidence="1" type="ORF">HHI36_019890</name>
</gene>
<sequence length="157" mass="18186">AALGGVARTKRAVEAAHTIYRVRRDDNSKDLLSVLRKHLRNSYTDTRKQENAKYILDSTDKSRAVWRGIKKESGVKHNANRESSLTADQLNDSFSNIRKSVWVEASPKKSIRPLRKKIIKASNSMFNYPITEEELVDIVKKFKNRGSSYIWFLYLRK</sequence>
<organism evidence="1 2">
    <name type="scientific">Cryptolaemus montrouzieri</name>
    <dbReference type="NCBI Taxonomy" id="559131"/>
    <lineage>
        <taxon>Eukaryota</taxon>
        <taxon>Metazoa</taxon>
        <taxon>Ecdysozoa</taxon>
        <taxon>Arthropoda</taxon>
        <taxon>Hexapoda</taxon>
        <taxon>Insecta</taxon>
        <taxon>Pterygota</taxon>
        <taxon>Neoptera</taxon>
        <taxon>Endopterygota</taxon>
        <taxon>Coleoptera</taxon>
        <taxon>Polyphaga</taxon>
        <taxon>Cucujiformia</taxon>
        <taxon>Coccinelloidea</taxon>
        <taxon>Coccinellidae</taxon>
        <taxon>Scymninae</taxon>
        <taxon>Scymnini</taxon>
        <taxon>Cryptolaemus</taxon>
    </lineage>
</organism>
<evidence type="ECO:0000313" key="1">
    <source>
        <dbReference type="EMBL" id="KAL3275119.1"/>
    </source>
</evidence>
<reference evidence="1 2" key="1">
    <citation type="journal article" date="2021" name="BMC Biol.">
        <title>Horizontally acquired antibacterial genes associated with adaptive radiation of ladybird beetles.</title>
        <authorList>
            <person name="Li H.S."/>
            <person name="Tang X.F."/>
            <person name="Huang Y.H."/>
            <person name="Xu Z.Y."/>
            <person name="Chen M.L."/>
            <person name="Du X.Y."/>
            <person name="Qiu B.Y."/>
            <person name="Chen P.T."/>
            <person name="Zhang W."/>
            <person name="Slipinski A."/>
            <person name="Escalona H.E."/>
            <person name="Waterhouse R.M."/>
            <person name="Zwick A."/>
            <person name="Pang H."/>
        </authorList>
    </citation>
    <scope>NUCLEOTIDE SEQUENCE [LARGE SCALE GENOMIC DNA]</scope>
    <source>
        <strain evidence="1">SYSU2018</strain>
    </source>
</reference>
<comment type="caution">
    <text evidence="1">The sequence shown here is derived from an EMBL/GenBank/DDBJ whole genome shotgun (WGS) entry which is preliminary data.</text>
</comment>
<dbReference type="EMBL" id="JABFTP020000083">
    <property type="protein sequence ID" value="KAL3275119.1"/>
    <property type="molecule type" value="Genomic_DNA"/>
</dbReference>
<dbReference type="AlphaFoldDB" id="A0ABD2N9T9"/>
<name>A0ABD2N9T9_9CUCU</name>